<feature type="transmembrane region" description="Helical" evidence="1">
    <location>
        <begin position="140"/>
        <end position="160"/>
    </location>
</feature>
<keyword evidence="1" id="KW-0472">Membrane</keyword>
<dbReference type="InterPro" id="IPR036259">
    <property type="entry name" value="MFS_trans_sf"/>
</dbReference>
<feature type="transmembrane region" description="Helical" evidence="1">
    <location>
        <begin position="46"/>
        <end position="66"/>
    </location>
</feature>
<evidence type="ECO:0000313" key="2">
    <source>
        <dbReference type="EMBL" id="RXK16363.1"/>
    </source>
</evidence>
<keyword evidence="1" id="KW-1133">Transmembrane helix</keyword>
<dbReference type="EMBL" id="NXID01000010">
    <property type="protein sequence ID" value="RXK16363.1"/>
    <property type="molecule type" value="Genomic_DNA"/>
</dbReference>
<keyword evidence="3" id="KW-1185">Reference proteome</keyword>
<organism evidence="2 3">
    <name type="scientific">Malaciobacter mytili LMG 24559</name>
    <dbReference type="NCBI Taxonomy" id="1032238"/>
    <lineage>
        <taxon>Bacteria</taxon>
        <taxon>Pseudomonadati</taxon>
        <taxon>Campylobacterota</taxon>
        <taxon>Epsilonproteobacteria</taxon>
        <taxon>Campylobacterales</taxon>
        <taxon>Arcobacteraceae</taxon>
        <taxon>Malaciobacter</taxon>
    </lineage>
</organism>
<dbReference type="AlphaFoldDB" id="A0AAX2AK50"/>
<dbReference type="RefSeq" id="WP_114840649.1">
    <property type="nucleotide sequence ID" value="NZ_CP031219.1"/>
</dbReference>
<comment type="caution">
    <text evidence="2">The sequence shown here is derived from an EMBL/GenBank/DDBJ whole genome shotgun (WGS) entry which is preliminary data.</text>
</comment>
<dbReference type="Proteomes" id="UP000290092">
    <property type="component" value="Unassembled WGS sequence"/>
</dbReference>
<gene>
    <name evidence="2" type="ORF">CP985_04190</name>
</gene>
<name>A0AAX2AK50_9BACT</name>
<proteinExistence type="predicted"/>
<feature type="transmembrane region" description="Helical" evidence="1">
    <location>
        <begin position="78"/>
        <end position="96"/>
    </location>
</feature>
<sequence>MALKNYKSIFKELKKSYFLSLQSVVLFLVTYIDWTLLPYITKLEGTYLPVFMISFFMLLGALDGIIQPLFKNIKIYNIYLFTIVLDIVQISSYFLISHSILIFTYIILCIFTLQAITFEIARVHTVDFMQEEEIQLKDYLILRSFMISLAIIFGSISAMFFDYLNIKLSNLLIYVGSLGIFAIFIQYKLYNKFKKKVTLNEVLIEKEKRDLSDKFRG</sequence>
<protein>
    <recommendedName>
        <fullName evidence="4">MFS transporter</fullName>
    </recommendedName>
</protein>
<feature type="transmembrane region" description="Helical" evidence="1">
    <location>
        <begin position="21"/>
        <end position="40"/>
    </location>
</feature>
<keyword evidence="1" id="KW-0812">Transmembrane</keyword>
<evidence type="ECO:0000256" key="1">
    <source>
        <dbReference type="SAM" id="Phobius"/>
    </source>
</evidence>
<evidence type="ECO:0008006" key="4">
    <source>
        <dbReference type="Google" id="ProtNLM"/>
    </source>
</evidence>
<feature type="transmembrane region" description="Helical" evidence="1">
    <location>
        <begin position="172"/>
        <end position="190"/>
    </location>
</feature>
<dbReference type="SUPFAM" id="SSF103473">
    <property type="entry name" value="MFS general substrate transporter"/>
    <property type="match status" value="1"/>
</dbReference>
<accession>A0AAX2AK50</accession>
<reference evidence="2 3" key="1">
    <citation type="submission" date="2017-09" db="EMBL/GenBank/DDBJ databases">
        <title>Genomics of the genus Arcobacter.</title>
        <authorList>
            <person name="Perez-Cataluna A."/>
            <person name="Figueras M.J."/>
            <person name="Salas-Masso N."/>
        </authorList>
    </citation>
    <scope>NUCLEOTIDE SEQUENCE [LARGE SCALE GENOMIC DNA]</scope>
    <source>
        <strain evidence="2 3">CECT 7386</strain>
    </source>
</reference>
<feature type="transmembrane region" description="Helical" evidence="1">
    <location>
        <begin position="102"/>
        <end position="120"/>
    </location>
</feature>
<evidence type="ECO:0000313" key="3">
    <source>
        <dbReference type="Proteomes" id="UP000290092"/>
    </source>
</evidence>
<dbReference type="KEGG" id="amyt:AMYT_0129"/>